<name>A0ABN3A3S6_9ACTN</name>
<dbReference type="InterPro" id="IPR029063">
    <property type="entry name" value="SAM-dependent_MTases_sf"/>
</dbReference>
<dbReference type="Proteomes" id="UP001501020">
    <property type="component" value="Unassembled WGS sequence"/>
</dbReference>
<protein>
    <submittedName>
        <fullName evidence="2">SAM-dependent methyltransferase</fullName>
    </submittedName>
</protein>
<keyword evidence="3" id="KW-1185">Reference proteome</keyword>
<dbReference type="InterPro" id="IPR006764">
    <property type="entry name" value="SAM_dep_MeTrfase_SAV2177_type"/>
</dbReference>
<dbReference type="SUPFAM" id="SSF53335">
    <property type="entry name" value="S-adenosyl-L-methionine-dependent methyltransferases"/>
    <property type="match status" value="1"/>
</dbReference>
<sequence>MAALSDEREVLVSERARKAWEVPSAVSRPVAETAKIDTTVAHSARMYDYYLGGKDNYQIDRETAEVAARSWQAVRVAVRENRAFLARAVRHLVREQGITQFLDIGAGLPSAGNVHEIAQAENPACRVVYVDNDPIVLAHARSLLVGTPEGKTAYVHSDLREPDTILADPAVRGTLDLDKPVALMLVAILHFIVDEQHPEQIVRNLLQVLAPGSFLVASHVTPEHDPDGVHGLEQAYRNGGVPAQARTRDRFTALAFDGLDLVDPGVTLVSEWRPDDDGPRPPADQVNWYGGLARKP</sequence>
<dbReference type="PIRSF" id="PIRSF017393">
    <property type="entry name" value="MTase_SAV2177"/>
    <property type="match status" value="1"/>
</dbReference>
<dbReference type="EMBL" id="BAAAMR010000062">
    <property type="protein sequence ID" value="GAA2153392.1"/>
    <property type="molecule type" value="Genomic_DNA"/>
</dbReference>
<dbReference type="CDD" id="cd02440">
    <property type="entry name" value="AdoMet_MTases"/>
    <property type="match status" value="1"/>
</dbReference>
<evidence type="ECO:0000313" key="2">
    <source>
        <dbReference type="EMBL" id="GAA2153392.1"/>
    </source>
</evidence>
<organism evidence="2 3">
    <name type="scientific">Actinomadura napierensis</name>
    <dbReference type="NCBI Taxonomy" id="267854"/>
    <lineage>
        <taxon>Bacteria</taxon>
        <taxon>Bacillati</taxon>
        <taxon>Actinomycetota</taxon>
        <taxon>Actinomycetes</taxon>
        <taxon>Streptosporangiales</taxon>
        <taxon>Thermomonosporaceae</taxon>
        <taxon>Actinomadura</taxon>
    </lineage>
</organism>
<keyword evidence="2" id="KW-0489">Methyltransferase</keyword>
<accession>A0ABN3A3S6</accession>
<comment type="caution">
    <text evidence="2">The sequence shown here is derived from an EMBL/GenBank/DDBJ whole genome shotgun (WGS) entry which is preliminary data.</text>
</comment>
<dbReference type="GO" id="GO:0032259">
    <property type="term" value="P:methylation"/>
    <property type="evidence" value="ECO:0007669"/>
    <property type="project" value="UniProtKB-KW"/>
</dbReference>
<keyword evidence="2" id="KW-0808">Transferase</keyword>
<dbReference type="Pfam" id="PF04672">
    <property type="entry name" value="Methyltransf_19"/>
    <property type="match status" value="1"/>
</dbReference>
<gene>
    <name evidence="2" type="ORF">GCM10009727_59780</name>
</gene>
<dbReference type="Gene3D" id="3.40.50.150">
    <property type="entry name" value="Vaccinia Virus protein VP39"/>
    <property type="match status" value="1"/>
</dbReference>
<proteinExistence type="predicted"/>
<evidence type="ECO:0000256" key="1">
    <source>
        <dbReference type="SAM" id="MobiDB-lite"/>
    </source>
</evidence>
<feature type="region of interest" description="Disordered" evidence="1">
    <location>
        <begin position="272"/>
        <end position="296"/>
    </location>
</feature>
<dbReference type="GO" id="GO:0008168">
    <property type="term" value="F:methyltransferase activity"/>
    <property type="evidence" value="ECO:0007669"/>
    <property type="project" value="UniProtKB-KW"/>
</dbReference>
<reference evidence="2 3" key="1">
    <citation type="journal article" date="2019" name="Int. J. Syst. Evol. Microbiol.">
        <title>The Global Catalogue of Microorganisms (GCM) 10K type strain sequencing project: providing services to taxonomists for standard genome sequencing and annotation.</title>
        <authorList>
            <consortium name="The Broad Institute Genomics Platform"/>
            <consortium name="The Broad Institute Genome Sequencing Center for Infectious Disease"/>
            <person name="Wu L."/>
            <person name="Ma J."/>
        </authorList>
    </citation>
    <scope>NUCLEOTIDE SEQUENCE [LARGE SCALE GENOMIC DNA]</scope>
    <source>
        <strain evidence="2 3">JCM 13850</strain>
    </source>
</reference>
<evidence type="ECO:0000313" key="3">
    <source>
        <dbReference type="Proteomes" id="UP001501020"/>
    </source>
</evidence>